<sequence length="73" mass="8837">MPKDFDEYWESNNLPAIAVQAIIKSFEQKMNERITYPHTRLQCTYQELLYLQSKQIAWFLTGEIEEYYSPDLR</sequence>
<dbReference type="GeneID" id="57094344"/>
<protein>
    <submittedName>
        <fullName evidence="1">Uncharacterized protein</fullName>
    </submittedName>
</protein>
<organism evidence="1 2">
    <name type="scientific">Nostoc linckia z8</name>
    <dbReference type="NCBI Taxonomy" id="1628746"/>
    <lineage>
        <taxon>Bacteria</taxon>
        <taxon>Bacillati</taxon>
        <taxon>Cyanobacteriota</taxon>
        <taxon>Cyanophyceae</taxon>
        <taxon>Nostocales</taxon>
        <taxon>Nostocaceae</taxon>
        <taxon>Nostoc</taxon>
    </lineage>
</organism>
<dbReference type="Proteomes" id="UP000222310">
    <property type="component" value="Unassembled WGS sequence"/>
</dbReference>
<dbReference type="AlphaFoldDB" id="A0A9Q6EN34"/>
<reference evidence="1 2" key="1">
    <citation type="submission" date="2015-02" db="EMBL/GenBank/DDBJ databases">
        <title>Nostoc linckia genome annotation.</title>
        <authorList>
            <person name="Zhou Z."/>
        </authorList>
    </citation>
    <scope>NUCLEOTIDE SEQUENCE [LARGE SCALE GENOMIC DNA]</scope>
    <source>
        <strain evidence="2">z8</strain>
    </source>
</reference>
<dbReference type="RefSeq" id="WP_099066569.1">
    <property type="nucleotide sequence ID" value="NZ_LAHD01000005.1"/>
</dbReference>
<dbReference type="InterPro" id="IPR042206">
    <property type="entry name" value="CRISPR-assoc_Cas1_C"/>
</dbReference>
<dbReference type="EMBL" id="LAHD01000005">
    <property type="protein sequence ID" value="PHK06784.1"/>
    <property type="molecule type" value="Genomic_DNA"/>
</dbReference>
<evidence type="ECO:0000313" key="2">
    <source>
        <dbReference type="Proteomes" id="UP000222310"/>
    </source>
</evidence>
<proteinExistence type="predicted"/>
<accession>A0A9Q6EN34</accession>
<name>A0A9Q6EN34_NOSLI</name>
<gene>
    <name evidence="1" type="ORF">VF08_03360</name>
</gene>
<comment type="caution">
    <text evidence="1">The sequence shown here is derived from an EMBL/GenBank/DDBJ whole genome shotgun (WGS) entry which is preliminary data.</text>
</comment>
<dbReference type="Gene3D" id="1.20.120.920">
    <property type="entry name" value="CRISPR-associated endonuclease Cas1, C-terminal domain"/>
    <property type="match status" value="1"/>
</dbReference>
<evidence type="ECO:0000313" key="1">
    <source>
        <dbReference type="EMBL" id="PHK06784.1"/>
    </source>
</evidence>